<dbReference type="AlphaFoldDB" id="A0A7J6KYY6"/>
<evidence type="ECO:0000256" key="1">
    <source>
        <dbReference type="SAM" id="SignalP"/>
    </source>
</evidence>
<feature type="chain" id="PRO_5029871236" description="N-acetyltransferase domain-containing protein" evidence="1">
    <location>
        <begin position="18"/>
        <end position="187"/>
    </location>
</feature>
<dbReference type="InterPro" id="IPR000182">
    <property type="entry name" value="GNAT_dom"/>
</dbReference>
<comment type="caution">
    <text evidence="3">The sequence shown here is derived from an EMBL/GenBank/DDBJ whole genome shotgun (WGS) entry which is preliminary data.</text>
</comment>
<evidence type="ECO:0000259" key="2">
    <source>
        <dbReference type="PROSITE" id="PS51186"/>
    </source>
</evidence>
<dbReference type="SUPFAM" id="SSF55729">
    <property type="entry name" value="Acyl-CoA N-acyltransferases (Nat)"/>
    <property type="match status" value="1"/>
</dbReference>
<organism evidence="3 4">
    <name type="scientific">Perkinsus olseni</name>
    <name type="common">Perkinsus atlanticus</name>
    <dbReference type="NCBI Taxonomy" id="32597"/>
    <lineage>
        <taxon>Eukaryota</taxon>
        <taxon>Sar</taxon>
        <taxon>Alveolata</taxon>
        <taxon>Perkinsozoa</taxon>
        <taxon>Perkinsea</taxon>
        <taxon>Perkinsida</taxon>
        <taxon>Perkinsidae</taxon>
        <taxon>Perkinsus</taxon>
    </lineage>
</organism>
<keyword evidence="1" id="KW-0732">Signal</keyword>
<name>A0A7J6KYY6_PEROL</name>
<protein>
    <recommendedName>
        <fullName evidence="2">N-acetyltransferase domain-containing protein</fullName>
    </recommendedName>
</protein>
<dbReference type="Proteomes" id="UP000570595">
    <property type="component" value="Unassembled WGS sequence"/>
</dbReference>
<dbReference type="Gene3D" id="3.40.630.30">
    <property type="match status" value="1"/>
</dbReference>
<feature type="signal peptide" evidence="1">
    <location>
        <begin position="1"/>
        <end position="17"/>
    </location>
</feature>
<accession>A0A7J6KYY6</accession>
<dbReference type="EMBL" id="JABAHT010000732">
    <property type="protein sequence ID" value="KAF4652370.1"/>
    <property type="molecule type" value="Genomic_DNA"/>
</dbReference>
<gene>
    <name evidence="3" type="ORF">FOZ61_009738</name>
</gene>
<dbReference type="OrthoDB" id="47374at2759"/>
<feature type="domain" description="N-acetyltransferase" evidence="2">
    <location>
        <begin position="28"/>
        <end position="177"/>
    </location>
</feature>
<proteinExistence type="predicted"/>
<evidence type="ECO:0000313" key="3">
    <source>
        <dbReference type="EMBL" id="KAF4652370.1"/>
    </source>
</evidence>
<dbReference type="InterPro" id="IPR016181">
    <property type="entry name" value="Acyl_CoA_acyltransferase"/>
</dbReference>
<sequence>MQLLWSAHLLLIAVCEATSVRKVPPPGLQYRPARSGDYWQREPIPSNMTAFVAVDTTAKAEKAVIGIIKHRKTDMPTFTNFKFPPNSPEDGDYINIYWVKVNDRWKGKGVATEMLKRFLAYVRIKATSTHPVAAWLEVESTNEPAVRLYKSAHFELVARGAPFDFYRYIFPMTKKRRRIFIGRYTLG</sequence>
<dbReference type="Pfam" id="PF00583">
    <property type="entry name" value="Acetyltransf_1"/>
    <property type="match status" value="1"/>
</dbReference>
<evidence type="ECO:0000313" key="4">
    <source>
        <dbReference type="Proteomes" id="UP000570595"/>
    </source>
</evidence>
<reference evidence="3 4" key="1">
    <citation type="submission" date="2020-04" db="EMBL/GenBank/DDBJ databases">
        <title>Perkinsus olseni comparative genomics.</title>
        <authorList>
            <person name="Bogema D.R."/>
        </authorList>
    </citation>
    <scope>NUCLEOTIDE SEQUENCE [LARGE SCALE GENOMIC DNA]</scope>
    <source>
        <strain evidence="3">ATCC PRA-179</strain>
    </source>
</reference>
<dbReference type="PROSITE" id="PS51186">
    <property type="entry name" value="GNAT"/>
    <property type="match status" value="1"/>
</dbReference>
<dbReference type="GO" id="GO:0016747">
    <property type="term" value="F:acyltransferase activity, transferring groups other than amino-acyl groups"/>
    <property type="evidence" value="ECO:0007669"/>
    <property type="project" value="InterPro"/>
</dbReference>